<evidence type="ECO:0000313" key="2">
    <source>
        <dbReference type="Proteomes" id="UP000288805"/>
    </source>
</evidence>
<dbReference type="EMBL" id="QGNW01000021">
    <property type="protein sequence ID" value="RVX14542.1"/>
    <property type="molecule type" value="Genomic_DNA"/>
</dbReference>
<dbReference type="AlphaFoldDB" id="A0A438JZZ9"/>
<gene>
    <name evidence="1" type="ORF">CK203_017286</name>
</gene>
<organism evidence="1 2">
    <name type="scientific">Vitis vinifera</name>
    <name type="common">Grape</name>
    <dbReference type="NCBI Taxonomy" id="29760"/>
    <lineage>
        <taxon>Eukaryota</taxon>
        <taxon>Viridiplantae</taxon>
        <taxon>Streptophyta</taxon>
        <taxon>Embryophyta</taxon>
        <taxon>Tracheophyta</taxon>
        <taxon>Spermatophyta</taxon>
        <taxon>Magnoliopsida</taxon>
        <taxon>eudicotyledons</taxon>
        <taxon>Gunneridae</taxon>
        <taxon>Pentapetalae</taxon>
        <taxon>rosids</taxon>
        <taxon>Vitales</taxon>
        <taxon>Vitaceae</taxon>
        <taxon>Viteae</taxon>
        <taxon>Vitis</taxon>
    </lineage>
</organism>
<name>A0A438JZZ9_VITVI</name>
<protein>
    <submittedName>
        <fullName evidence="1">Uncharacterized protein</fullName>
    </submittedName>
</protein>
<proteinExistence type="predicted"/>
<dbReference type="Proteomes" id="UP000288805">
    <property type="component" value="Unassembled WGS sequence"/>
</dbReference>
<sequence>MSVLIFSTQGISKQQQSECNAPNLILIRPRHGILSLNMEETITATRHQTPHFLHVGGRLLGPFRNRKSYDISTQERCSSPGRDSHYTATTATSGATSLFLRIWGHSCFHSRESLFPSSIGQKALTKERIRQNHH</sequence>
<evidence type="ECO:0000313" key="1">
    <source>
        <dbReference type="EMBL" id="RVX14542.1"/>
    </source>
</evidence>
<comment type="caution">
    <text evidence="1">The sequence shown here is derived from an EMBL/GenBank/DDBJ whole genome shotgun (WGS) entry which is preliminary data.</text>
</comment>
<reference evidence="1 2" key="1">
    <citation type="journal article" date="2018" name="PLoS Genet.">
        <title>Population sequencing reveals clonal diversity and ancestral inbreeding in the grapevine cultivar Chardonnay.</title>
        <authorList>
            <person name="Roach M.J."/>
            <person name="Johnson D.L."/>
            <person name="Bohlmann J."/>
            <person name="van Vuuren H.J."/>
            <person name="Jones S.J."/>
            <person name="Pretorius I.S."/>
            <person name="Schmidt S.A."/>
            <person name="Borneman A.R."/>
        </authorList>
    </citation>
    <scope>NUCLEOTIDE SEQUENCE [LARGE SCALE GENOMIC DNA]</scope>
    <source>
        <strain evidence="2">cv. Chardonnay</strain>
        <tissue evidence="1">Leaf</tissue>
    </source>
</reference>
<accession>A0A438JZZ9</accession>